<name>A0A5P8WBC6_9NOSO</name>
<accession>A0A5P8WBC6</accession>
<dbReference type="EMBL" id="CP045227">
    <property type="protein sequence ID" value="QFS50083.1"/>
    <property type="molecule type" value="Genomic_DNA"/>
</dbReference>
<protein>
    <submittedName>
        <fullName evidence="1">Uncharacterized protein</fullName>
    </submittedName>
</protein>
<dbReference type="Proteomes" id="UP000326678">
    <property type="component" value="Chromosome Gxm2"/>
</dbReference>
<sequence length="38" mass="4452">MPISQNQKNHPANMQRLNSFLKLEYFPIIVVGKMISYT</sequence>
<organism evidence="1 2">
    <name type="scientific">Nostoc sphaeroides CCNUC1</name>
    <dbReference type="NCBI Taxonomy" id="2653204"/>
    <lineage>
        <taxon>Bacteria</taxon>
        <taxon>Bacillati</taxon>
        <taxon>Cyanobacteriota</taxon>
        <taxon>Cyanophyceae</taxon>
        <taxon>Nostocales</taxon>
        <taxon>Nostocaceae</taxon>
        <taxon>Nostoc</taxon>
    </lineage>
</organism>
<reference evidence="1 2" key="1">
    <citation type="submission" date="2019-10" db="EMBL/GenBank/DDBJ databases">
        <title>Genomic and transcriptomic insights into the perfect genentic adaptation of a filamentous nitrogen-fixing cyanobacterium to rice fields.</title>
        <authorList>
            <person name="Chen Z."/>
        </authorList>
    </citation>
    <scope>NUCLEOTIDE SEQUENCE [LARGE SCALE GENOMIC DNA]</scope>
    <source>
        <strain evidence="1">CCNUC1</strain>
    </source>
</reference>
<gene>
    <name evidence="1" type="ORF">GXM_07577</name>
</gene>
<keyword evidence="2" id="KW-1185">Reference proteome</keyword>
<proteinExistence type="predicted"/>
<dbReference type="KEGG" id="nsh:GXM_07577"/>
<evidence type="ECO:0000313" key="2">
    <source>
        <dbReference type="Proteomes" id="UP000326678"/>
    </source>
</evidence>
<dbReference type="AlphaFoldDB" id="A0A5P8WBC6"/>
<evidence type="ECO:0000313" key="1">
    <source>
        <dbReference type="EMBL" id="QFS50083.1"/>
    </source>
</evidence>